<dbReference type="InterPro" id="IPR036770">
    <property type="entry name" value="Ankyrin_rpt-contain_sf"/>
</dbReference>
<dbReference type="PANTHER" id="PTHR24198">
    <property type="entry name" value="ANKYRIN REPEAT AND PROTEIN KINASE DOMAIN-CONTAINING PROTEIN"/>
    <property type="match status" value="1"/>
</dbReference>
<dbReference type="AlphaFoldDB" id="A0A8S3PNH5"/>
<organism evidence="4 5">
    <name type="scientific">Mytilus edulis</name>
    <name type="common">Blue mussel</name>
    <dbReference type="NCBI Taxonomy" id="6550"/>
    <lineage>
        <taxon>Eukaryota</taxon>
        <taxon>Metazoa</taxon>
        <taxon>Spiralia</taxon>
        <taxon>Lophotrochozoa</taxon>
        <taxon>Mollusca</taxon>
        <taxon>Bivalvia</taxon>
        <taxon>Autobranchia</taxon>
        <taxon>Pteriomorphia</taxon>
        <taxon>Mytilida</taxon>
        <taxon>Mytiloidea</taxon>
        <taxon>Mytilidae</taxon>
        <taxon>Mytilinae</taxon>
        <taxon>Mytilus</taxon>
    </lineage>
</organism>
<dbReference type="PROSITE" id="PS50297">
    <property type="entry name" value="ANK_REP_REGION"/>
    <property type="match status" value="2"/>
</dbReference>
<dbReference type="InterPro" id="IPR002110">
    <property type="entry name" value="Ankyrin_rpt"/>
</dbReference>
<evidence type="ECO:0000256" key="2">
    <source>
        <dbReference type="ARBA" id="ARBA00023043"/>
    </source>
</evidence>
<keyword evidence="5" id="KW-1185">Reference proteome</keyword>
<dbReference type="SMART" id="SM00248">
    <property type="entry name" value="ANK"/>
    <property type="match status" value="4"/>
</dbReference>
<sequence>MDIVEPRTGWKDLPPSNDTGVSADLSRIRIYRNDLAHLNSVNIDDTFFEKSLHRNIGHLLDRLFYLNVDVNKCRKDGASPLFVACQEGNLEIATELLERHAVVNQQLSDGATPLFIACQNGHLPIVELLLQAGADVDRRTRAGSSPIIVSSLMGHKHIVECLLYMNARVDFKIKNDNIEENAMSLARQNRHYEIVRMLKGNDRGVVARMINIALTHKVDWSEDKHCFIKAPLSCHFWYNSNTTSTYMSLDSYIKLPSRSFSHYL</sequence>
<name>A0A8S3PNH5_MYTED</name>
<evidence type="ECO:0000313" key="5">
    <source>
        <dbReference type="Proteomes" id="UP000683360"/>
    </source>
</evidence>
<evidence type="ECO:0000313" key="4">
    <source>
        <dbReference type="EMBL" id="CAG2184945.1"/>
    </source>
</evidence>
<evidence type="ECO:0008006" key="6">
    <source>
        <dbReference type="Google" id="ProtNLM"/>
    </source>
</evidence>
<evidence type="ECO:0000256" key="3">
    <source>
        <dbReference type="PROSITE-ProRule" id="PRU00023"/>
    </source>
</evidence>
<feature type="repeat" description="ANK" evidence="3">
    <location>
        <begin position="76"/>
        <end position="108"/>
    </location>
</feature>
<dbReference type="PRINTS" id="PR01415">
    <property type="entry name" value="ANKYRIN"/>
</dbReference>
<dbReference type="Pfam" id="PF12796">
    <property type="entry name" value="Ank_2"/>
    <property type="match status" value="1"/>
</dbReference>
<reference evidence="4" key="1">
    <citation type="submission" date="2021-03" db="EMBL/GenBank/DDBJ databases">
        <authorList>
            <person name="Bekaert M."/>
        </authorList>
    </citation>
    <scope>NUCLEOTIDE SEQUENCE</scope>
</reference>
<keyword evidence="2 3" id="KW-0040">ANK repeat</keyword>
<dbReference type="PANTHER" id="PTHR24198:SF165">
    <property type="entry name" value="ANKYRIN REPEAT-CONTAINING PROTEIN-RELATED"/>
    <property type="match status" value="1"/>
</dbReference>
<keyword evidence="1" id="KW-0677">Repeat</keyword>
<accession>A0A8S3PNH5</accession>
<protein>
    <recommendedName>
        <fullName evidence="6">ANK_REP_REGION domain-containing protein</fullName>
    </recommendedName>
</protein>
<comment type="caution">
    <text evidence="4">The sequence shown here is derived from an EMBL/GenBank/DDBJ whole genome shotgun (WGS) entry which is preliminary data.</text>
</comment>
<proteinExistence type="predicted"/>
<dbReference type="SUPFAM" id="SSF48403">
    <property type="entry name" value="Ankyrin repeat"/>
    <property type="match status" value="1"/>
</dbReference>
<gene>
    <name evidence="4" type="ORF">MEDL_600</name>
</gene>
<feature type="repeat" description="ANK" evidence="3">
    <location>
        <begin position="109"/>
        <end position="141"/>
    </location>
</feature>
<evidence type="ECO:0000256" key="1">
    <source>
        <dbReference type="ARBA" id="ARBA00022737"/>
    </source>
</evidence>
<dbReference type="PROSITE" id="PS50088">
    <property type="entry name" value="ANK_REPEAT"/>
    <property type="match status" value="2"/>
</dbReference>
<dbReference type="Gene3D" id="1.25.40.20">
    <property type="entry name" value="Ankyrin repeat-containing domain"/>
    <property type="match status" value="1"/>
</dbReference>
<dbReference type="Proteomes" id="UP000683360">
    <property type="component" value="Unassembled WGS sequence"/>
</dbReference>
<dbReference type="OrthoDB" id="6235521at2759"/>
<dbReference type="EMBL" id="CAJPWZ010000051">
    <property type="protein sequence ID" value="CAG2184945.1"/>
    <property type="molecule type" value="Genomic_DNA"/>
</dbReference>